<evidence type="ECO:0000313" key="3">
    <source>
        <dbReference type="EMBL" id="GAA4659911.1"/>
    </source>
</evidence>
<keyword evidence="2" id="KW-0472">Membrane</keyword>
<feature type="transmembrane region" description="Helical" evidence="2">
    <location>
        <begin position="57"/>
        <end position="81"/>
    </location>
</feature>
<evidence type="ECO:0000256" key="2">
    <source>
        <dbReference type="SAM" id="Phobius"/>
    </source>
</evidence>
<dbReference type="InterPro" id="IPR009937">
    <property type="entry name" value="Phage_holin_3_6"/>
</dbReference>
<dbReference type="Pfam" id="PF07332">
    <property type="entry name" value="Phage_holin_3_6"/>
    <property type="match status" value="1"/>
</dbReference>
<evidence type="ECO:0008006" key="5">
    <source>
        <dbReference type="Google" id="ProtNLM"/>
    </source>
</evidence>
<evidence type="ECO:0000313" key="4">
    <source>
        <dbReference type="Proteomes" id="UP001501195"/>
    </source>
</evidence>
<reference evidence="4" key="1">
    <citation type="journal article" date="2019" name="Int. J. Syst. Evol. Microbiol.">
        <title>The Global Catalogue of Microorganisms (GCM) 10K type strain sequencing project: providing services to taxonomists for standard genome sequencing and annotation.</title>
        <authorList>
            <consortium name="The Broad Institute Genomics Platform"/>
            <consortium name="The Broad Institute Genome Sequencing Center for Infectious Disease"/>
            <person name="Wu L."/>
            <person name="Ma J."/>
        </authorList>
    </citation>
    <scope>NUCLEOTIDE SEQUENCE [LARGE SCALE GENOMIC DNA]</scope>
    <source>
        <strain evidence="4">JCM 18126</strain>
    </source>
</reference>
<comment type="caution">
    <text evidence="3">The sequence shown here is derived from an EMBL/GenBank/DDBJ whole genome shotgun (WGS) entry which is preliminary data.</text>
</comment>
<keyword evidence="4" id="KW-1185">Reference proteome</keyword>
<evidence type="ECO:0000256" key="1">
    <source>
        <dbReference type="SAM" id="MobiDB-lite"/>
    </source>
</evidence>
<organism evidence="3 4">
    <name type="scientific">Kineococcus glutinatus</name>
    <dbReference type="NCBI Taxonomy" id="1070872"/>
    <lineage>
        <taxon>Bacteria</taxon>
        <taxon>Bacillati</taxon>
        <taxon>Actinomycetota</taxon>
        <taxon>Actinomycetes</taxon>
        <taxon>Kineosporiales</taxon>
        <taxon>Kineosporiaceae</taxon>
        <taxon>Kineococcus</taxon>
    </lineage>
</organism>
<protein>
    <recommendedName>
        <fullName evidence="5">Superfamily III holin-X</fullName>
    </recommendedName>
</protein>
<feature type="transmembrane region" description="Helical" evidence="2">
    <location>
        <begin position="87"/>
        <end position="108"/>
    </location>
</feature>
<feature type="compositionally biased region" description="Polar residues" evidence="1">
    <location>
        <begin position="146"/>
        <end position="157"/>
    </location>
</feature>
<proteinExistence type="predicted"/>
<keyword evidence="2" id="KW-0812">Transmembrane</keyword>
<dbReference type="Proteomes" id="UP001501195">
    <property type="component" value="Unassembled WGS sequence"/>
</dbReference>
<keyword evidence="2" id="KW-1133">Transmembrane helix</keyword>
<sequence length="157" mass="16083">MSTATPRPGSIPGAERTIGQLVADASQDLSDLVRHEIALAKSEITADVKNGALAGGLFGAAGFFGAVAFLLLCFTAAYGLAAAGLPTWVGFLVVAVLLLVVAGGLALVGRGRISRVRPPERTLRTTRDTVAAIKASATGKGHEPQAPQQRQLDSAHS</sequence>
<name>A0ABP8VEQ3_9ACTN</name>
<accession>A0ABP8VEQ3</accession>
<dbReference type="EMBL" id="BAABIL010000679">
    <property type="protein sequence ID" value="GAA4659911.1"/>
    <property type="molecule type" value="Genomic_DNA"/>
</dbReference>
<gene>
    <name evidence="3" type="ORF">GCM10023225_33470</name>
</gene>
<dbReference type="RefSeq" id="WP_345713958.1">
    <property type="nucleotide sequence ID" value="NZ_BAABIL010000679.1"/>
</dbReference>
<feature type="region of interest" description="Disordered" evidence="1">
    <location>
        <begin position="135"/>
        <end position="157"/>
    </location>
</feature>